<dbReference type="Proteomes" id="UP000732298">
    <property type="component" value="Unassembled WGS sequence"/>
</dbReference>
<evidence type="ECO:0000256" key="2">
    <source>
        <dbReference type="ARBA" id="ARBA00022679"/>
    </source>
</evidence>
<reference evidence="3" key="1">
    <citation type="submission" date="2020-07" db="EMBL/GenBank/DDBJ databases">
        <title>Huge and variable diversity of episymbiotic CPR bacteria and DPANN archaea in groundwater ecosystems.</title>
        <authorList>
            <person name="He C.Y."/>
            <person name="Keren R."/>
            <person name="Whittaker M."/>
            <person name="Farag I.F."/>
            <person name="Doudna J."/>
            <person name="Cate J.H.D."/>
            <person name="Banfield J.F."/>
        </authorList>
    </citation>
    <scope>NUCLEOTIDE SEQUENCE</scope>
    <source>
        <strain evidence="3">NC_groundwater_1296_Ag_S-0.2um_52_80</strain>
    </source>
</reference>
<name>A0A8T3YIX1_9ARCH</name>
<dbReference type="PANTHER" id="PTHR34106:SF5">
    <property type="entry name" value="GLYCOSIDASE"/>
    <property type="match status" value="1"/>
</dbReference>
<keyword evidence="2" id="KW-0808">Transferase</keyword>
<gene>
    <name evidence="3" type="ORF">HY544_00615</name>
</gene>
<dbReference type="Gene3D" id="2.115.10.20">
    <property type="entry name" value="Glycosyl hydrolase domain, family 43"/>
    <property type="match status" value="1"/>
</dbReference>
<evidence type="ECO:0000313" key="4">
    <source>
        <dbReference type="Proteomes" id="UP000732298"/>
    </source>
</evidence>
<protein>
    <recommendedName>
        <fullName evidence="5">Glycosidase</fullName>
    </recommendedName>
</protein>
<dbReference type="PIRSF" id="PIRSF016202">
    <property type="entry name" value="PH1107"/>
    <property type="match status" value="1"/>
</dbReference>
<organism evidence="3 4">
    <name type="scientific">Candidatus Iainarchaeum sp</name>
    <dbReference type="NCBI Taxonomy" id="3101447"/>
    <lineage>
        <taxon>Archaea</taxon>
        <taxon>Candidatus Iainarchaeota</taxon>
        <taxon>Candidatus Iainarchaeia</taxon>
        <taxon>Candidatus Iainarchaeales</taxon>
        <taxon>Candidatus Iainarchaeaceae</taxon>
        <taxon>Candidatus Iainarchaeum</taxon>
    </lineage>
</organism>
<dbReference type="InterPro" id="IPR007184">
    <property type="entry name" value="Mannoside_phosphorylase"/>
</dbReference>
<evidence type="ECO:0000256" key="1">
    <source>
        <dbReference type="ARBA" id="ARBA00022676"/>
    </source>
</evidence>
<dbReference type="SUPFAM" id="SSF75005">
    <property type="entry name" value="Arabinanase/levansucrase/invertase"/>
    <property type="match status" value="1"/>
</dbReference>
<dbReference type="InterPro" id="IPR023296">
    <property type="entry name" value="Glyco_hydro_beta-prop_sf"/>
</dbReference>
<keyword evidence="1" id="KW-0328">Glycosyltransferase</keyword>
<accession>A0A8T3YIX1</accession>
<dbReference type="PANTHER" id="PTHR34106">
    <property type="entry name" value="GLYCOSIDASE"/>
    <property type="match status" value="1"/>
</dbReference>
<dbReference type="EMBL" id="JACQPB010000005">
    <property type="protein sequence ID" value="MBI4209995.1"/>
    <property type="molecule type" value="Genomic_DNA"/>
</dbReference>
<dbReference type="GO" id="GO:0016757">
    <property type="term" value="F:glycosyltransferase activity"/>
    <property type="evidence" value="ECO:0007669"/>
    <property type="project" value="UniProtKB-KW"/>
</dbReference>
<evidence type="ECO:0000313" key="3">
    <source>
        <dbReference type="EMBL" id="MBI4209995.1"/>
    </source>
</evidence>
<sequence length="361" mass="40625">MKSRPKLLLSPEDIRPTLPNFRVRGVLNPGAVRLRDGKIMLYARIAETPKHGKRIFLAPRFSGTKRTKIIIEEIPRSKGRLGPESFIMDNSIYRLPTISHFRKILLDESGMNVVEASTAMDFAGLSEDGDFGVEDARITHLRKEKLYAMTYVSVSMCSGVSTSLALSRDLVEWERKGIIFRQQNKDAVIFPEKIGGMYAALHRPEGTMIFDKPRIWISYSNDLEFWGRDRPILSPRDNSWDELRIGPGAVPLLTGEGWLAIYHGVRYVNRKRPEKGKVYSAGAMLLDAKNPERVIARTPEDEPLFGPKEYYERTGFVNSVVFPTAAIPDRDGKGLLIYSGAADSCIEVRKIGIKEILGSLV</sequence>
<dbReference type="Pfam" id="PF04041">
    <property type="entry name" value="Glyco_hydro_130"/>
    <property type="match status" value="1"/>
</dbReference>
<comment type="caution">
    <text evidence="3">The sequence shown here is derived from an EMBL/GenBank/DDBJ whole genome shotgun (WGS) entry which is preliminary data.</text>
</comment>
<evidence type="ECO:0008006" key="5">
    <source>
        <dbReference type="Google" id="ProtNLM"/>
    </source>
</evidence>
<dbReference type="AlphaFoldDB" id="A0A8T3YIX1"/>
<proteinExistence type="predicted"/>